<dbReference type="InterPro" id="IPR046357">
    <property type="entry name" value="PPIase_dom_sf"/>
</dbReference>
<comment type="subcellular location">
    <subcellularLocation>
        <location evidence="2">Cytoplasm</location>
    </subcellularLocation>
</comment>
<evidence type="ECO:0000256" key="5">
    <source>
        <dbReference type="ARBA" id="ARBA00023110"/>
    </source>
</evidence>
<evidence type="ECO:0000256" key="4">
    <source>
        <dbReference type="ARBA" id="ARBA00022490"/>
    </source>
</evidence>
<evidence type="ECO:0000256" key="6">
    <source>
        <dbReference type="ARBA" id="ARBA00023186"/>
    </source>
</evidence>
<proteinExistence type="inferred from homology"/>
<gene>
    <name evidence="12" type="ORF">N47_D29050</name>
</gene>
<evidence type="ECO:0000256" key="3">
    <source>
        <dbReference type="ARBA" id="ARBA00006577"/>
    </source>
</evidence>
<protein>
    <recommendedName>
        <fullName evidence="10">Peptidyl-prolyl cis-trans isomerase</fullName>
        <ecNumber evidence="10">5.2.1.8</ecNumber>
    </recommendedName>
</protein>
<keyword evidence="7 9" id="KW-0413">Isomerase</keyword>
<evidence type="ECO:0000256" key="8">
    <source>
        <dbReference type="ARBA" id="ARBA00037071"/>
    </source>
</evidence>
<organism evidence="12">
    <name type="scientific">uncultured Desulfobacterium sp</name>
    <dbReference type="NCBI Taxonomy" id="201089"/>
    <lineage>
        <taxon>Bacteria</taxon>
        <taxon>Pseudomonadati</taxon>
        <taxon>Thermodesulfobacteriota</taxon>
        <taxon>Desulfobacteria</taxon>
        <taxon>Desulfobacterales</taxon>
        <taxon>Desulfobacteriaceae</taxon>
        <taxon>Desulfobacterium</taxon>
        <taxon>environmental samples</taxon>
    </lineage>
</organism>
<dbReference type="GO" id="GO:0003755">
    <property type="term" value="F:peptidyl-prolyl cis-trans isomerase activity"/>
    <property type="evidence" value="ECO:0007669"/>
    <property type="project" value="UniProtKB-UniRule"/>
</dbReference>
<name>E1YHH7_9BACT</name>
<comment type="catalytic activity">
    <reaction evidence="1 9 10">
        <text>[protein]-peptidylproline (omega=180) = [protein]-peptidylproline (omega=0)</text>
        <dbReference type="Rhea" id="RHEA:16237"/>
        <dbReference type="Rhea" id="RHEA-COMP:10747"/>
        <dbReference type="Rhea" id="RHEA-COMP:10748"/>
        <dbReference type="ChEBI" id="CHEBI:83833"/>
        <dbReference type="ChEBI" id="CHEBI:83834"/>
        <dbReference type="EC" id="5.2.1.8"/>
    </reaction>
</comment>
<dbReference type="AlphaFoldDB" id="E1YHH7"/>
<sequence length="176" mass="18704">MEKVENNMYVSVHYKGTLNNGEVFDSSEGRMPLEILMGGGQLIKGFEDSLLGMSLKEKKTFTLSPENAYGQREDNLIHYFPLSEVPPGVIPEAGQVIGLQMPDGRQMPAQVVGIDNENVTLDLNHPLAGKELTFDIEVVGISNTPTQVQEGCGCGCSSSGSCDDRGSGGCGDGGCC</sequence>
<evidence type="ECO:0000256" key="9">
    <source>
        <dbReference type="PROSITE-ProRule" id="PRU00277"/>
    </source>
</evidence>
<dbReference type="PANTHER" id="PTHR47861:SF3">
    <property type="entry name" value="FKBP-TYPE PEPTIDYL-PROLYL CIS-TRANS ISOMERASE SLYD"/>
    <property type="match status" value="1"/>
</dbReference>
<dbReference type="EC" id="5.2.1.8" evidence="10"/>
<evidence type="ECO:0000259" key="11">
    <source>
        <dbReference type="PROSITE" id="PS50059"/>
    </source>
</evidence>
<evidence type="ECO:0000256" key="1">
    <source>
        <dbReference type="ARBA" id="ARBA00000971"/>
    </source>
</evidence>
<keyword evidence="4" id="KW-0963">Cytoplasm</keyword>
<evidence type="ECO:0000313" key="12">
    <source>
        <dbReference type="EMBL" id="CBX30096.1"/>
    </source>
</evidence>
<accession>E1YHH7</accession>
<dbReference type="InterPro" id="IPR001179">
    <property type="entry name" value="PPIase_FKBP_dom"/>
</dbReference>
<dbReference type="SUPFAM" id="SSF54534">
    <property type="entry name" value="FKBP-like"/>
    <property type="match status" value="1"/>
</dbReference>
<evidence type="ECO:0000256" key="2">
    <source>
        <dbReference type="ARBA" id="ARBA00004496"/>
    </source>
</evidence>
<dbReference type="PANTHER" id="PTHR47861">
    <property type="entry name" value="FKBP-TYPE PEPTIDYL-PROLYL CIS-TRANS ISOMERASE SLYD"/>
    <property type="match status" value="1"/>
</dbReference>
<dbReference type="PROSITE" id="PS50059">
    <property type="entry name" value="FKBP_PPIASE"/>
    <property type="match status" value="1"/>
</dbReference>
<keyword evidence="5 9" id="KW-0697">Rotamase</keyword>
<keyword evidence="6" id="KW-0143">Chaperone</keyword>
<evidence type="ECO:0000256" key="10">
    <source>
        <dbReference type="RuleBase" id="RU003915"/>
    </source>
</evidence>
<feature type="domain" description="PPIase FKBP-type" evidence="11">
    <location>
        <begin position="7"/>
        <end position="87"/>
    </location>
</feature>
<dbReference type="EMBL" id="FR695874">
    <property type="protein sequence ID" value="CBX30096.1"/>
    <property type="molecule type" value="Genomic_DNA"/>
</dbReference>
<dbReference type="Pfam" id="PF00254">
    <property type="entry name" value="FKBP_C"/>
    <property type="match status" value="1"/>
</dbReference>
<reference evidence="12" key="1">
    <citation type="journal article" date="2011" name="Environ. Microbiol.">
        <title>Genomic insights into the metabolic potential of the polycyclic aromatic hydrocarbon degrading sulfate-reducing Deltaproteobacterium N47.</title>
        <authorList>
            <person name="Bergmann F."/>
            <person name="Selesi D."/>
            <person name="Weinmaier T."/>
            <person name="Tischler P."/>
            <person name="Rattei T."/>
            <person name="Meckenstock R.U."/>
        </authorList>
    </citation>
    <scope>NUCLEOTIDE SEQUENCE</scope>
</reference>
<dbReference type="GO" id="GO:0042026">
    <property type="term" value="P:protein refolding"/>
    <property type="evidence" value="ECO:0007669"/>
    <property type="project" value="UniProtKB-ARBA"/>
</dbReference>
<comment type="similarity">
    <text evidence="3 10">Belongs to the FKBP-type PPIase family.</text>
</comment>
<dbReference type="GO" id="GO:0005737">
    <property type="term" value="C:cytoplasm"/>
    <property type="evidence" value="ECO:0007669"/>
    <property type="project" value="UniProtKB-SubCell"/>
</dbReference>
<dbReference type="Gene3D" id="3.10.50.40">
    <property type="match status" value="1"/>
</dbReference>
<comment type="function">
    <text evidence="8">Also involved in hydrogenase metallocenter assembly, probably by participating in the nickel insertion step. This function in hydrogenase biosynthesis requires chaperone activity and the presence of the metal-binding domain, but not PPIase activity.</text>
</comment>
<evidence type="ECO:0000256" key="7">
    <source>
        <dbReference type="ARBA" id="ARBA00023235"/>
    </source>
</evidence>